<comment type="caution">
    <text evidence="2">The sequence shown here is derived from an EMBL/GenBank/DDBJ whole genome shotgun (WGS) entry which is preliminary data.</text>
</comment>
<feature type="region of interest" description="Disordered" evidence="1">
    <location>
        <begin position="1"/>
        <end position="39"/>
    </location>
</feature>
<gene>
    <name evidence="2" type="ORF">JYU34_009664</name>
</gene>
<keyword evidence="3" id="KW-1185">Reference proteome</keyword>
<dbReference type="Proteomes" id="UP000823941">
    <property type="component" value="Chromosome 13"/>
</dbReference>
<sequence>MPPPRRRRAAAAPPPRIHTVDTSRAKPATAPPPRRHRARCPPFLSLHSFHYRPHKNVHAAAGNGMNATTGR</sequence>
<evidence type="ECO:0000256" key="1">
    <source>
        <dbReference type="SAM" id="MobiDB-lite"/>
    </source>
</evidence>
<protein>
    <submittedName>
        <fullName evidence="2">Uncharacterized protein</fullName>
    </submittedName>
</protein>
<organism evidence="2 3">
    <name type="scientific">Plutella xylostella</name>
    <name type="common">Diamondback moth</name>
    <name type="synonym">Plutella maculipennis</name>
    <dbReference type="NCBI Taxonomy" id="51655"/>
    <lineage>
        <taxon>Eukaryota</taxon>
        <taxon>Metazoa</taxon>
        <taxon>Ecdysozoa</taxon>
        <taxon>Arthropoda</taxon>
        <taxon>Hexapoda</taxon>
        <taxon>Insecta</taxon>
        <taxon>Pterygota</taxon>
        <taxon>Neoptera</taxon>
        <taxon>Endopterygota</taxon>
        <taxon>Lepidoptera</taxon>
        <taxon>Glossata</taxon>
        <taxon>Ditrysia</taxon>
        <taxon>Yponomeutoidea</taxon>
        <taxon>Plutellidae</taxon>
        <taxon>Plutella</taxon>
    </lineage>
</organism>
<accession>A0ABQ7QK36</accession>
<proteinExistence type="predicted"/>
<reference evidence="2 3" key="1">
    <citation type="submission" date="2021-06" db="EMBL/GenBank/DDBJ databases">
        <title>A haploid diamondback moth (Plutella xylostella L.) genome assembly resolves 31 chromosomes and identifies a diamide resistance mutation.</title>
        <authorList>
            <person name="Ward C.M."/>
            <person name="Perry K.D."/>
            <person name="Baker G."/>
            <person name="Powis K."/>
            <person name="Heckel D.G."/>
            <person name="Baxter S.W."/>
        </authorList>
    </citation>
    <scope>NUCLEOTIDE SEQUENCE [LARGE SCALE GENOMIC DNA]</scope>
    <source>
        <strain evidence="2 3">LV</strain>
        <tissue evidence="2">Single pupa</tissue>
    </source>
</reference>
<dbReference type="EMBL" id="JAHIBW010000013">
    <property type="protein sequence ID" value="KAG7305579.1"/>
    <property type="molecule type" value="Genomic_DNA"/>
</dbReference>
<name>A0ABQ7QK36_PLUXY</name>
<evidence type="ECO:0000313" key="3">
    <source>
        <dbReference type="Proteomes" id="UP000823941"/>
    </source>
</evidence>
<evidence type="ECO:0000313" key="2">
    <source>
        <dbReference type="EMBL" id="KAG7305579.1"/>
    </source>
</evidence>